<reference evidence="2 3" key="1">
    <citation type="journal article" date="2018" name="Virol. Sin.">
        <title>Chevrier's Field Mouse (Apodemus chevrieri) and Pere David's Vole (Eothenomys melanogaster) in China Carry Orthohepeviruses that form Two Putative Novel Genotypes Within the Species Orthohepevirus C.</title>
        <authorList>
            <person name="Wang B."/>
            <person name="Li W."/>
            <person name="Zhou J.H."/>
            <person name="Li B."/>
            <person name="Zhang W."/>
            <person name="Yang W.H."/>
            <person name="Pan H."/>
            <person name="Wang L.X."/>
            <person name="Bock C.T."/>
            <person name="Shi Z.L."/>
            <person name="Zhang Y.Z."/>
            <person name="Yang X.L."/>
        </authorList>
    </citation>
    <scope>NUCLEOTIDE SEQUENCE [LARGE SCALE GENOMIC DNA]</scope>
    <source>
        <strain evidence="2">RdHEVEm40/LuXi/2014</strain>
    </source>
</reference>
<evidence type="ECO:0000313" key="2">
    <source>
        <dbReference type="EMBL" id="AVP32823.1"/>
    </source>
</evidence>
<evidence type="ECO:0000313" key="3">
    <source>
        <dbReference type="Proteomes" id="UP000831353"/>
    </source>
</evidence>
<dbReference type="EMBL" id="MG020024">
    <property type="protein sequence ID" value="AVP32823.1"/>
    <property type="molecule type" value="Genomic_RNA"/>
</dbReference>
<proteinExistence type="predicted"/>
<keyword evidence="3" id="KW-1185">Reference proteome</keyword>
<dbReference type="Proteomes" id="UP000831353">
    <property type="component" value="Segment"/>
</dbReference>
<evidence type="ECO:0000256" key="1">
    <source>
        <dbReference type="SAM" id="MobiDB-lite"/>
    </source>
</evidence>
<sequence length="111" mass="11812">MCWQCILISGCCAIFCSPPQVDSELRLGPGVDGAPVARVAAAVPPLPRRSQPETLAHRGFSPFMDPRTHFTLNGQELPGTLHLAPTGLTAPVRAASQNSHLGHAPQLGQRR</sequence>
<feature type="region of interest" description="Disordered" evidence="1">
    <location>
        <begin position="81"/>
        <end position="111"/>
    </location>
</feature>
<accession>A0AA48DSH1</accession>
<organism evidence="2 3">
    <name type="scientific">vole hepatitis E virus</name>
    <dbReference type="NCBI Taxonomy" id="3070750"/>
    <lineage>
        <taxon>Viruses</taxon>
        <taxon>Riboviria</taxon>
        <taxon>Orthornavirae</taxon>
        <taxon>Kitrinoviricota</taxon>
        <taxon>Alsuviricetes</taxon>
        <taxon>Hepelivirales</taxon>
        <taxon>Hepeviridae</taxon>
        <taxon>Orthohepevirinae</taxon>
        <taxon>Rocahepevirus</taxon>
        <taxon>Rocahepevirus eothenomi</taxon>
    </lineage>
</organism>
<name>A0AA48DSH1_9VIRU</name>
<protein>
    <submittedName>
        <fullName evidence="2">ORF3</fullName>
    </submittedName>
</protein>